<dbReference type="Pfam" id="PF03004">
    <property type="entry name" value="Transposase_24"/>
    <property type="match status" value="1"/>
</dbReference>
<sequence length="134" mass="15565">MGKLWRNNKSTLTRIINELAKSPDVDKVLARRKPTDVKSDEWEEFYKIRTSKEFKEKSEKMRKVRAKLTYPHTTSRKGYARLEKELAVEEDSQSEDDEESLLITEDPITRALCPERPGCVRGRGFGVTFKTLEA</sequence>
<dbReference type="Proteomes" id="UP000030645">
    <property type="component" value="Unassembled WGS sequence"/>
</dbReference>
<dbReference type="PANTHER" id="PTHR33018:SF34">
    <property type="entry name" value="OS02G0472350 PROTEIN"/>
    <property type="match status" value="1"/>
</dbReference>
<reference evidence="2" key="1">
    <citation type="submission" date="2013-01" db="EMBL/GenBank/DDBJ databases">
        <title>Draft Genome Sequence of a Mulberry Tree, Morus notabilis C.K. Schneid.</title>
        <authorList>
            <person name="He N."/>
            <person name="Zhao S."/>
        </authorList>
    </citation>
    <scope>NUCLEOTIDE SEQUENCE</scope>
</reference>
<dbReference type="EMBL" id="KE343326">
    <property type="protein sequence ID" value="EXB23828.1"/>
    <property type="molecule type" value="Genomic_DNA"/>
</dbReference>
<gene>
    <name evidence="1" type="ORF">L484_009589</name>
</gene>
<dbReference type="InterPro" id="IPR004252">
    <property type="entry name" value="Probable_transposase_24"/>
</dbReference>
<name>W9QBT1_9ROSA</name>
<accession>W9QBT1</accession>
<organism evidence="1 2">
    <name type="scientific">Morus notabilis</name>
    <dbReference type="NCBI Taxonomy" id="981085"/>
    <lineage>
        <taxon>Eukaryota</taxon>
        <taxon>Viridiplantae</taxon>
        <taxon>Streptophyta</taxon>
        <taxon>Embryophyta</taxon>
        <taxon>Tracheophyta</taxon>
        <taxon>Spermatophyta</taxon>
        <taxon>Magnoliopsida</taxon>
        <taxon>eudicotyledons</taxon>
        <taxon>Gunneridae</taxon>
        <taxon>Pentapetalae</taxon>
        <taxon>rosids</taxon>
        <taxon>fabids</taxon>
        <taxon>Rosales</taxon>
        <taxon>Moraceae</taxon>
        <taxon>Moreae</taxon>
        <taxon>Morus</taxon>
    </lineage>
</organism>
<keyword evidence="2" id="KW-1185">Reference proteome</keyword>
<protein>
    <submittedName>
        <fullName evidence="1">Uncharacterized protein</fullName>
    </submittedName>
</protein>
<evidence type="ECO:0000313" key="2">
    <source>
        <dbReference type="Proteomes" id="UP000030645"/>
    </source>
</evidence>
<dbReference type="AlphaFoldDB" id="W9QBT1"/>
<proteinExistence type="predicted"/>
<dbReference type="PANTHER" id="PTHR33018">
    <property type="entry name" value="OS10G0338966 PROTEIN-RELATED"/>
    <property type="match status" value="1"/>
</dbReference>
<evidence type="ECO:0000313" key="1">
    <source>
        <dbReference type="EMBL" id="EXB23828.1"/>
    </source>
</evidence>